<name>A0ABR4N601_9FUNG</name>
<protein>
    <recommendedName>
        <fullName evidence="5">Protein kinase domain-containing protein</fullName>
    </recommendedName>
</protein>
<proteinExistence type="predicted"/>
<evidence type="ECO:0000256" key="4">
    <source>
        <dbReference type="SAM" id="MobiDB-lite"/>
    </source>
</evidence>
<evidence type="ECO:0000256" key="1">
    <source>
        <dbReference type="ARBA" id="ARBA00004167"/>
    </source>
</evidence>
<dbReference type="InterPro" id="IPR011009">
    <property type="entry name" value="Kinase-like_dom_sf"/>
</dbReference>
<dbReference type="EMBL" id="JADGIZ020000028">
    <property type="protein sequence ID" value="KAL2914966.1"/>
    <property type="molecule type" value="Genomic_DNA"/>
</dbReference>
<dbReference type="InterPro" id="IPR050647">
    <property type="entry name" value="Plant_LRR-RLKs"/>
</dbReference>
<dbReference type="Pfam" id="PF23598">
    <property type="entry name" value="LRR_14"/>
    <property type="match status" value="1"/>
</dbReference>
<feature type="compositionally biased region" description="Basic and acidic residues" evidence="4">
    <location>
        <begin position="259"/>
        <end position="269"/>
    </location>
</feature>
<dbReference type="SMART" id="SM00369">
    <property type="entry name" value="LRR_TYP"/>
    <property type="match status" value="4"/>
</dbReference>
<dbReference type="PANTHER" id="PTHR48056">
    <property type="entry name" value="LRR RECEPTOR-LIKE SERINE/THREONINE-PROTEIN KINASE-RELATED"/>
    <property type="match status" value="1"/>
</dbReference>
<organism evidence="6 7">
    <name type="scientific">Polyrhizophydium stewartii</name>
    <dbReference type="NCBI Taxonomy" id="2732419"/>
    <lineage>
        <taxon>Eukaryota</taxon>
        <taxon>Fungi</taxon>
        <taxon>Fungi incertae sedis</taxon>
        <taxon>Chytridiomycota</taxon>
        <taxon>Chytridiomycota incertae sedis</taxon>
        <taxon>Chytridiomycetes</taxon>
        <taxon>Rhizophydiales</taxon>
        <taxon>Rhizophydiales incertae sedis</taxon>
        <taxon>Polyrhizophydium</taxon>
    </lineage>
</organism>
<dbReference type="InterPro" id="IPR003591">
    <property type="entry name" value="Leu-rich_rpt_typical-subtyp"/>
</dbReference>
<dbReference type="InterPro" id="IPR001611">
    <property type="entry name" value="Leu-rich_rpt"/>
</dbReference>
<dbReference type="Gene3D" id="1.10.510.10">
    <property type="entry name" value="Transferase(Phosphotransferase) domain 1"/>
    <property type="match status" value="1"/>
</dbReference>
<dbReference type="InterPro" id="IPR008266">
    <property type="entry name" value="Tyr_kinase_AS"/>
</dbReference>
<dbReference type="Gene3D" id="3.80.10.10">
    <property type="entry name" value="Ribonuclease Inhibitor"/>
    <property type="match status" value="1"/>
</dbReference>
<dbReference type="InterPro" id="IPR000719">
    <property type="entry name" value="Prot_kinase_dom"/>
</dbReference>
<feature type="region of interest" description="Disordered" evidence="4">
    <location>
        <begin position="246"/>
        <end position="269"/>
    </location>
</feature>
<dbReference type="SUPFAM" id="SSF56112">
    <property type="entry name" value="Protein kinase-like (PK-like)"/>
    <property type="match status" value="1"/>
</dbReference>
<dbReference type="Pfam" id="PF07714">
    <property type="entry name" value="PK_Tyr_Ser-Thr"/>
    <property type="match status" value="1"/>
</dbReference>
<feature type="compositionally biased region" description="Polar residues" evidence="4">
    <location>
        <begin position="246"/>
        <end position="257"/>
    </location>
</feature>
<keyword evidence="7" id="KW-1185">Reference proteome</keyword>
<dbReference type="InterPro" id="IPR001245">
    <property type="entry name" value="Ser-Thr/Tyr_kinase_cat_dom"/>
</dbReference>
<evidence type="ECO:0000259" key="5">
    <source>
        <dbReference type="PROSITE" id="PS50011"/>
    </source>
</evidence>
<dbReference type="PROSITE" id="PS00109">
    <property type="entry name" value="PROTEIN_KINASE_TYR"/>
    <property type="match status" value="1"/>
</dbReference>
<dbReference type="InterPro" id="IPR032675">
    <property type="entry name" value="LRR_dom_sf"/>
</dbReference>
<reference evidence="6 7" key="1">
    <citation type="submission" date="2023-09" db="EMBL/GenBank/DDBJ databases">
        <title>Pangenome analysis of Batrachochytrium dendrobatidis and related Chytrids.</title>
        <authorList>
            <person name="Yacoub M.N."/>
            <person name="Stajich J.E."/>
            <person name="James T.Y."/>
        </authorList>
    </citation>
    <scope>NUCLEOTIDE SEQUENCE [LARGE SCALE GENOMIC DNA]</scope>
    <source>
        <strain evidence="6 7">JEL0888</strain>
    </source>
</reference>
<feature type="domain" description="Protein kinase" evidence="5">
    <location>
        <begin position="66"/>
        <end position="354"/>
    </location>
</feature>
<dbReference type="PROSITE" id="PS51450">
    <property type="entry name" value="LRR"/>
    <property type="match status" value="1"/>
</dbReference>
<dbReference type="PROSITE" id="PS50011">
    <property type="entry name" value="PROTEIN_KINASE_DOM"/>
    <property type="match status" value="1"/>
</dbReference>
<dbReference type="SUPFAM" id="SSF52058">
    <property type="entry name" value="L domain-like"/>
    <property type="match status" value="1"/>
</dbReference>
<gene>
    <name evidence="6" type="ORF">HK105_205510</name>
</gene>
<dbReference type="InterPro" id="IPR055414">
    <property type="entry name" value="LRR_R13L4/SHOC2-like"/>
</dbReference>
<dbReference type="Proteomes" id="UP001527925">
    <property type="component" value="Unassembled WGS sequence"/>
</dbReference>
<keyword evidence="2" id="KW-0433">Leucine-rich repeat</keyword>
<accession>A0ABR4N601</accession>
<dbReference type="Pfam" id="PF00560">
    <property type="entry name" value="LRR_1"/>
    <property type="match status" value="1"/>
</dbReference>
<evidence type="ECO:0000256" key="3">
    <source>
        <dbReference type="ARBA" id="ARBA00022737"/>
    </source>
</evidence>
<evidence type="ECO:0000313" key="7">
    <source>
        <dbReference type="Proteomes" id="UP001527925"/>
    </source>
</evidence>
<evidence type="ECO:0000313" key="6">
    <source>
        <dbReference type="EMBL" id="KAL2914966.1"/>
    </source>
</evidence>
<sequence length="746" mass="81872">MRHEAIEIVEDAEECLAVGIARFPEPMQDRLRESLATIVGRTRRLMIGYGSAQEHEWSVSADDVFVLTSKILGCGTIGKTYMALWDGQAVAVKIMPEHLGQRHKAAIDKLAALWHSVSRAGANSHAHILPMLAMCTNTTRPFVVMPLMRTDLAWFLETHPSTPVSDRLRFALQIATGMNFLHSRSTPILHGDLSARNVLLGKSLFARITDFGMAQIKELAIDVESRETKASGGGKSDMAAESLQIPGSQQGGMSTSRFHPPEHQRRGFKPDTTTDVFAFGMTCYELFAKGPLFPGIDEDGDGRECQTMLSIGAQPPQPELMPDPLWKLVGMCLDHDPKKRPPFDSIVKSITAMMGSLPSAERKSPSAAVVANPPDVVRAIADSINDPNDRGIVSGIQSAKVVQQAKLLAEMAASASTSTGGWPSPGSNKPTSDLEIVAEMLPTWVHEHHLLDEDVSDEIVGHMSPSDWLALDKSIRPNIVLNKQGRLTVLHVDKPSIQRKSLLQVLKFEELRILSLPNNKHGGKFPREFARLLHLTHLNMSQNEFNQKIPYELGTLPSLVEVCLSHNKFEGPMPIALGDLLTLVKMELNNNSLIGYIPAEYGQLTNLVTLNLSRNKLSGVIPVELCRLPNLEHLILNNNQFFGTLPPELGNLRSLKSFCISRNRFKGTIPEELGRLTKLERLSMSLNSLTGPIPAELGNLRNLVEFTTGSALIEDMVLHVFSTAAGNQLSGAVPKSLARLSKLQDL</sequence>
<evidence type="ECO:0000256" key="2">
    <source>
        <dbReference type="ARBA" id="ARBA00022614"/>
    </source>
</evidence>
<comment type="subcellular location">
    <subcellularLocation>
        <location evidence="1">Membrane</location>
        <topology evidence="1">Single-pass membrane protein</topology>
    </subcellularLocation>
</comment>
<keyword evidence="3" id="KW-0677">Repeat</keyword>
<comment type="caution">
    <text evidence="6">The sequence shown here is derived from an EMBL/GenBank/DDBJ whole genome shotgun (WGS) entry which is preliminary data.</text>
</comment>